<evidence type="ECO:0000256" key="5">
    <source>
        <dbReference type="SAM" id="MobiDB-lite"/>
    </source>
</evidence>
<evidence type="ECO:0000256" key="2">
    <source>
        <dbReference type="ARBA" id="ARBA00022741"/>
    </source>
</evidence>
<organism evidence="7 8">
    <name type="scientific">Aquisphaera giovannonii</name>
    <dbReference type="NCBI Taxonomy" id="406548"/>
    <lineage>
        <taxon>Bacteria</taxon>
        <taxon>Pseudomonadati</taxon>
        <taxon>Planctomycetota</taxon>
        <taxon>Planctomycetia</taxon>
        <taxon>Isosphaerales</taxon>
        <taxon>Isosphaeraceae</taxon>
        <taxon>Aquisphaera</taxon>
    </lineage>
</organism>
<evidence type="ECO:0000256" key="3">
    <source>
        <dbReference type="ARBA" id="ARBA00022777"/>
    </source>
</evidence>
<reference evidence="7 8" key="1">
    <citation type="submission" date="2019-08" db="EMBL/GenBank/DDBJ databases">
        <title>Deep-cultivation of Planctomycetes and their phenomic and genomic characterization uncovers novel biology.</title>
        <authorList>
            <person name="Wiegand S."/>
            <person name="Jogler M."/>
            <person name="Boedeker C."/>
            <person name="Pinto D."/>
            <person name="Vollmers J."/>
            <person name="Rivas-Marin E."/>
            <person name="Kohn T."/>
            <person name="Peeters S.H."/>
            <person name="Heuer A."/>
            <person name="Rast P."/>
            <person name="Oberbeckmann S."/>
            <person name="Bunk B."/>
            <person name="Jeske O."/>
            <person name="Meyerdierks A."/>
            <person name="Storesund J.E."/>
            <person name="Kallscheuer N."/>
            <person name="Luecker S."/>
            <person name="Lage O.M."/>
            <person name="Pohl T."/>
            <person name="Merkel B.J."/>
            <person name="Hornburger P."/>
            <person name="Mueller R.-W."/>
            <person name="Bruemmer F."/>
            <person name="Labrenz M."/>
            <person name="Spormann A.M."/>
            <person name="Op den Camp H."/>
            <person name="Overmann J."/>
            <person name="Amann R."/>
            <person name="Jetten M.S.M."/>
            <person name="Mascher T."/>
            <person name="Medema M.H."/>
            <person name="Devos D.P."/>
            <person name="Kaster A.-K."/>
            <person name="Ovreas L."/>
            <person name="Rohde M."/>
            <person name="Galperin M.Y."/>
            <person name="Jogler C."/>
        </authorList>
    </citation>
    <scope>NUCLEOTIDE SEQUENCE [LARGE SCALE GENOMIC DNA]</scope>
    <source>
        <strain evidence="7 8">OJF2</strain>
    </source>
</reference>
<dbReference type="Gene3D" id="3.90.1580.10">
    <property type="entry name" value="paralog of FGE (formylglycine-generating enzyme)"/>
    <property type="match status" value="1"/>
</dbReference>
<keyword evidence="3 7" id="KW-0418">Kinase</keyword>
<dbReference type="EMBL" id="CP042997">
    <property type="protein sequence ID" value="QEH33515.1"/>
    <property type="molecule type" value="Genomic_DNA"/>
</dbReference>
<proteinExistence type="predicted"/>
<dbReference type="EC" id="2.7.11.1" evidence="7"/>
<evidence type="ECO:0000259" key="6">
    <source>
        <dbReference type="PROSITE" id="PS50011"/>
    </source>
</evidence>
<dbReference type="KEGG" id="agv:OJF2_20170"/>
<dbReference type="GO" id="GO:0005524">
    <property type="term" value="F:ATP binding"/>
    <property type="evidence" value="ECO:0007669"/>
    <property type="project" value="UniProtKB-KW"/>
</dbReference>
<keyword evidence="4" id="KW-0067">ATP-binding</keyword>
<dbReference type="Proteomes" id="UP000324233">
    <property type="component" value="Chromosome"/>
</dbReference>
<dbReference type="InterPro" id="IPR016187">
    <property type="entry name" value="CTDL_fold"/>
</dbReference>
<evidence type="ECO:0000313" key="8">
    <source>
        <dbReference type="Proteomes" id="UP000324233"/>
    </source>
</evidence>
<dbReference type="InterPro" id="IPR000719">
    <property type="entry name" value="Prot_kinase_dom"/>
</dbReference>
<sequence length="1606" mass="177876">MVFMSSEMLRLTELQRIDELCDSFEEAWRSGRRPRIEDYLDRSTILARTVLFRELLAREIELRRQEGEAPEPSDYEGRFGEHGDLVGTVLGAMSPHDGDDPFLAVGTDHATGMEPPSTLDRTDPAAPGGRSVFWEDAGDGWGGKTILPERIGRYRPSRLLGRGNFLVFLAHDEQRGRDVAIKTARPGDPVGRRRLMSLGDEARRLRSLDHPGIVRLHEFVPPGDPQSGEGGADGFIVLEYVAGQTLENLMSRGRLDPGRLARIVADVASAVNHAHNAGLTHRDLKPSNILLDAMGRPRVCDFGLAIDEEIPRLRRGEVAGTVPYMSPEQVQGETNRLDGRTDIWALGVILYRGLTGRLPFRGRRTSDCFREILDREPRPPRQFGEFIPRELERICLRCLSRQMTDRYLTAADLASELRRWLAGARPEDENGERPPASPRGMRPFRGEDAESFVSLLPGPRGSDGLPESIRFWKLRIEGEEASRPFSVGVLFGPSGGGKSSFIRAGLLPLRDRRIVEPVVLDATPCGLEDRLLAELRLLAPQLPADVDIADAIGIIRDDQAVRPRKKILLVLDQFEQWLQGRPLGPSTALARALRQCDGRHVQAILLVRDDFWMATTRLMRAVEVPLLEGVNTAAVEIFDARHARKVLEEFGRSLGQLGPSSTVTPEESSRFLDAAVAGLLGPDDRVVPVRLSLLVEVIRHRQWTLEAIDALGGMEGIGVKFLEQAFDPVNSTPASRFRREEAEAVLRQLLPSPSSRIRESPRSARSLRAAAGCDDRPEDFADLLRLLENDLRLITPVEPLSAVGPAADTNDGDRARAAETHYQLAHDYLIRPVRQWLERKAMGTSEGRARLRLQAFAASWAHGPTRNRLPSLLEYLGILTSLPRRQWSAEESTLMNAAGRHHAVRLAFAALLTAGIAAAVLAIVARQEARAALDAALWAKDEMILEKAQRLDAFRGSVLGELERLERRARAEGEGQPVVDMLLFRYEPTRERAGRIRQLLLDAPDPDRVNALRRVLASQPGWAGPEELRRVMDDPRAEAGRRLRAACALRHLLPGDRSVPGDAAPAIAAALVQDGRHASRWMDLLGSAEGDLITPLGETCRDPDATPLARATASELLGEIFERQEEARRFAEVLVASRMDAAEILLRRLPSLGRQEDVVKSLRSVLAAPLGSPGVCRREDDDLAGRQAIASIALDLMGFEEHLTSLLSYGPDPRVRAVAIDHLAGIPIARPRLLVRVIEPQASPGARQAILMSWAEVRPGELSPDERAIVLEAAARTFRDDPDPGVHSAAELLLRRLGEASLVEEVKRQLLANPRPDAAAEWRIGPLGLTFVACRPSGPASIGSPPAQEGRKENEALHLRSLGHDFEVSTCEVSIDQFRRFRSDREPDMVYSHDPSCPANGVDWYGAARFCNWLTSQDPAIPWDQCCYPDVIAPGMLLDEGATGRSGYRLPTEAEWEFLCRAGTATTRPFGDSKELFPRYGWTWLNSDDRTRPVGQLLPNPLGLFDTLGNVWEWCHDGTLDDPQCPPYPESSPGRPAPDRQPGETFVGRPRRLLRGGAFCYSPSQARSAHRYMVVASNDEGTFGFRVVRTIPQRESPRNRPRVEGR</sequence>
<dbReference type="SMART" id="SM00220">
    <property type="entry name" value="S_TKc"/>
    <property type="match status" value="1"/>
</dbReference>
<evidence type="ECO:0000256" key="1">
    <source>
        <dbReference type="ARBA" id="ARBA00022679"/>
    </source>
</evidence>
<dbReference type="CDD" id="cd14014">
    <property type="entry name" value="STKc_PknB_like"/>
    <property type="match status" value="1"/>
</dbReference>
<accession>A0A5B9W0N2</accession>
<evidence type="ECO:0000313" key="7">
    <source>
        <dbReference type="EMBL" id="QEH33515.1"/>
    </source>
</evidence>
<evidence type="ECO:0000256" key="4">
    <source>
        <dbReference type="ARBA" id="ARBA00022840"/>
    </source>
</evidence>
<dbReference type="Pfam" id="PF20703">
    <property type="entry name" value="nSTAND1"/>
    <property type="match status" value="1"/>
</dbReference>
<dbReference type="OrthoDB" id="6111975at2"/>
<dbReference type="InterPro" id="IPR008271">
    <property type="entry name" value="Ser/Thr_kinase_AS"/>
</dbReference>
<dbReference type="PANTHER" id="PTHR43289">
    <property type="entry name" value="MITOGEN-ACTIVATED PROTEIN KINASE KINASE KINASE 20-RELATED"/>
    <property type="match status" value="1"/>
</dbReference>
<feature type="region of interest" description="Disordered" evidence="5">
    <location>
        <begin position="1523"/>
        <end position="1548"/>
    </location>
</feature>
<keyword evidence="1 7" id="KW-0808">Transferase</keyword>
<dbReference type="Pfam" id="PF00069">
    <property type="entry name" value="Pkinase"/>
    <property type="match status" value="1"/>
</dbReference>
<dbReference type="InterPro" id="IPR042095">
    <property type="entry name" value="SUMF_sf"/>
</dbReference>
<dbReference type="PROSITE" id="PS50011">
    <property type="entry name" value="PROTEIN_KINASE_DOM"/>
    <property type="match status" value="1"/>
</dbReference>
<keyword evidence="8" id="KW-1185">Reference proteome</keyword>
<keyword evidence="2" id="KW-0547">Nucleotide-binding</keyword>
<dbReference type="PROSITE" id="PS00108">
    <property type="entry name" value="PROTEIN_KINASE_ST"/>
    <property type="match status" value="1"/>
</dbReference>
<dbReference type="Gene3D" id="3.30.200.20">
    <property type="entry name" value="Phosphorylase Kinase, domain 1"/>
    <property type="match status" value="1"/>
</dbReference>
<gene>
    <name evidence="7" type="primary">prkC_17</name>
    <name evidence="7" type="ORF">OJF2_20170</name>
</gene>
<dbReference type="InterPro" id="IPR011009">
    <property type="entry name" value="Kinase-like_dom_sf"/>
</dbReference>
<dbReference type="GO" id="GO:0004674">
    <property type="term" value="F:protein serine/threonine kinase activity"/>
    <property type="evidence" value="ECO:0007669"/>
    <property type="project" value="UniProtKB-EC"/>
</dbReference>
<dbReference type="PANTHER" id="PTHR43289:SF6">
    <property type="entry name" value="SERINE_THREONINE-PROTEIN KINASE NEKL-3"/>
    <property type="match status" value="1"/>
</dbReference>
<dbReference type="Pfam" id="PF03781">
    <property type="entry name" value="FGE-sulfatase"/>
    <property type="match status" value="1"/>
</dbReference>
<dbReference type="InterPro" id="IPR005532">
    <property type="entry name" value="SUMF_dom"/>
</dbReference>
<protein>
    <submittedName>
        <fullName evidence="7">Serine/threonine-protein kinase PrkC</fullName>
        <ecNumber evidence="7">2.7.11.1</ecNumber>
    </submittedName>
</protein>
<feature type="domain" description="Protein kinase" evidence="6">
    <location>
        <begin position="154"/>
        <end position="421"/>
    </location>
</feature>
<name>A0A5B9W0N2_9BACT</name>
<dbReference type="Gene3D" id="1.10.510.10">
    <property type="entry name" value="Transferase(Phosphotransferase) domain 1"/>
    <property type="match status" value="1"/>
</dbReference>
<dbReference type="SUPFAM" id="SSF56112">
    <property type="entry name" value="Protein kinase-like (PK-like)"/>
    <property type="match status" value="1"/>
</dbReference>
<dbReference type="SUPFAM" id="SSF56436">
    <property type="entry name" value="C-type lectin-like"/>
    <property type="match status" value="1"/>
</dbReference>
<dbReference type="InterPro" id="IPR049052">
    <property type="entry name" value="nSTAND1"/>
</dbReference>